<dbReference type="PANTHER" id="PTHR33343">
    <property type="entry name" value="54S RIBOSOMAL PROTEIN BL35M"/>
    <property type="match status" value="1"/>
</dbReference>
<protein>
    <recommendedName>
        <fullName evidence="4 5">Large ribosomal subunit protein bL35c</fullName>
    </recommendedName>
</protein>
<comment type="similarity">
    <text evidence="1 5">Belongs to the bacterial ribosomal protein bL35 family.</text>
</comment>
<dbReference type="PANTHER" id="PTHR33343:SF1">
    <property type="entry name" value="LARGE RIBOSOMAL SUBUNIT PROTEIN BL35M"/>
    <property type="match status" value="1"/>
</dbReference>
<evidence type="ECO:0000256" key="4">
    <source>
        <dbReference type="ARBA" id="ARBA00072523"/>
    </source>
</evidence>
<reference evidence="6" key="1">
    <citation type="submission" date="2016-10" db="EMBL/GenBank/DDBJ databases">
        <title>Chloroplast genomes as a tool to resolve red algal phylogenies: a case study in the Nemaliales.</title>
        <authorList>
            <person name="Costa J.F."/>
            <person name="Lin S.M."/>
            <person name="Macaya E.C."/>
            <person name="Fernandez-Garcia C."/>
            <person name="Verbruggen H."/>
        </authorList>
    </citation>
    <scope>NUCLEOTIDE SEQUENCE</scope>
    <source>
        <strain evidence="6">J.0604</strain>
    </source>
</reference>
<evidence type="ECO:0000256" key="2">
    <source>
        <dbReference type="ARBA" id="ARBA00022980"/>
    </source>
</evidence>
<dbReference type="InterPro" id="IPR018265">
    <property type="entry name" value="Ribosomal_bL35_CS"/>
</dbReference>
<dbReference type="FunFam" id="4.10.410.60:FF:000001">
    <property type="entry name" value="50S ribosomal protein L35"/>
    <property type="match status" value="1"/>
</dbReference>
<dbReference type="AlphaFoldDB" id="A0A1G4NY40"/>
<dbReference type="PRINTS" id="PR00064">
    <property type="entry name" value="RIBOSOMALL35"/>
</dbReference>
<geneLocation type="chloroplast" evidence="6"/>
<accession>A0A1G4NY40</accession>
<keyword evidence="3 5" id="KW-0687">Ribonucleoprotein</keyword>
<dbReference type="HAMAP" id="MF_00514">
    <property type="entry name" value="Ribosomal_bL35"/>
    <property type="match status" value="1"/>
</dbReference>
<dbReference type="SUPFAM" id="SSF143034">
    <property type="entry name" value="L35p-like"/>
    <property type="match status" value="1"/>
</dbReference>
<organism evidence="6">
    <name type="scientific">Titanophycus setchellii</name>
    <dbReference type="NCBI Taxonomy" id="940129"/>
    <lineage>
        <taxon>Eukaryota</taxon>
        <taxon>Rhodophyta</taxon>
        <taxon>Florideophyceae</taxon>
        <taxon>Nemaliophycidae</taxon>
        <taxon>Nemaliales</taxon>
        <taxon>Liagoraceae</taxon>
        <taxon>Titanophycus</taxon>
    </lineage>
</organism>
<evidence type="ECO:0000256" key="5">
    <source>
        <dbReference type="HAMAP-Rule" id="MF_00514"/>
    </source>
</evidence>
<name>A0A1G4NY40_9FLOR</name>
<dbReference type="PROSITE" id="PS00936">
    <property type="entry name" value="RIBOSOMAL_L35"/>
    <property type="match status" value="1"/>
</dbReference>
<dbReference type="EMBL" id="LT622874">
    <property type="protein sequence ID" value="SCW23613.1"/>
    <property type="molecule type" value="Genomic_DNA"/>
</dbReference>
<dbReference type="RefSeq" id="YP_009315158.1">
    <property type="nucleotide sequence ID" value="NC_031665.1"/>
</dbReference>
<dbReference type="Gene3D" id="4.10.410.60">
    <property type="match status" value="1"/>
</dbReference>
<dbReference type="GO" id="GO:0003735">
    <property type="term" value="F:structural constituent of ribosome"/>
    <property type="evidence" value="ECO:0007669"/>
    <property type="project" value="InterPro"/>
</dbReference>
<keyword evidence="2 5" id="KW-0689">Ribosomal protein</keyword>
<evidence type="ECO:0000313" key="6">
    <source>
        <dbReference type="EMBL" id="SCW23613.1"/>
    </source>
</evidence>
<keyword evidence="6" id="KW-0150">Chloroplast</keyword>
<dbReference type="GO" id="GO:0015934">
    <property type="term" value="C:large ribosomal subunit"/>
    <property type="evidence" value="ECO:0007669"/>
    <property type="project" value="TreeGrafter"/>
</dbReference>
<dbReference type="NCBIfam" id="TIGR00001">
    <property type="entry name" value="rpmI_bact"/>
    <property type="match status" value="1"/>
</dbReference>
<dbReference type="GeneID" id="29999512"/>
<evidence type="ECO:0000256" key="3">
    <source>
        <dbReference type="ARBA" id="ARBA00023274"/>
    </source>
</evidence>
<dbReference type="Pfam" id="PF01632">
    <property type="entry name" value="Ribosomal_L35p"/>
    <property type="match status" value="1"/>
</dbReference>
<sequence length="64" mass="7373">MSKLKTSSSISKRFKVTRTGKLIRRHASKNHLLAKKSQARKKKLSRVVQVFSGDLKGIQQKYFI</sequence>
<evidence type="ECO:0000256" key="1">
    <source>
        <dbReference type="ARBA" id="ARBA00006598"/>
    </source>
</evidence>
<comment type="subcellular location">
    <subcellularLocation>
        <location evidence="5">Plastid</location>
        <location evidence="5">Chloroplast</location>
    </subcellularLocation>
</comment>
<dbReference type="GO" id="GO:0009507">
    <property type="term" value="C:chloroplast"/>
    <property type="evidence" value="ECO:0007669"/>
    <property type="project" value="UniProtKB-SubCell"/>
</dbReference>
<keyword evidence="6" id="KW-0934">Plastid</keyword>
<dbReference type="InterPro" id="IPR001706">
    <property type="entry name" value="Ribosomal_bL35"/>
</dbReference>
<dbReference type="GO" id="GO:0006412">
    <property type="term" value="P:translation"/>
    <property type="evidence" value="ECO:0007669"/>
    <property type="project" value="UniProtKB-UniRule"/>
</dbReference>
<dbReference type="InterPro" id="IPR037229">
    <property type="entry name" value="Ribosomal_bL35_sf"/>
</dbReference>
<gene>
    <name evidence="5 6" type="primary">rpl35</name>
    <name evidence="6" type="ORF">J0604_138</name>
</gene>
<proteinExistence type="inferred from homology"/>
<dbReference type="InterPro" id="IPR021137">
    <property type="entry name" value="Ribosomal_bL35-like"/>
</dbReference>
<reference evidence="6" key="2">
    <citation type="submission" date="2016-10" db="EMBL/GenBank/DDBJ databases">
        <authorList>
            <person name="de Groot N.N."/>
        </authorList>
    </citation>
    <scope>NUCLEOTIDE SEQUENCE</scope>
    <source>
        <strain evidence="6">J.0604</strain>
    </source>
</reference>